<dbReference type="GO" id="GO:0080129">
    <property type="term" value="P:proteasome core complex assembly"/>
    <property type="evidence" value="ECO:0007669"/>
    <property type="project" value="TreeGrafter"/>
</dbReference>
<comment type="similarity">
    <text evidence="1">Belongs to the PSMG1 family.</text>
</comment>
<keyword evidence="3" id="KW-0143">Chaperone</keyword>
<evidence type="ECO:0000313" key="4">
    <source>
        <dbReference type="EMBL" id="KAK5582445.1"/>
    </source>
</evidence>
<accession>A0AAN7U788</accession>
<dbReference type="AlphaFoldDB" id="A0AAN7U788"/>
<organism evidence="4 5">
    <name type="scientific">Dictyostelium firmibasis</name>
    <dbReference type="NCBI Taxonomy" id="79012"/>
    <lineage>
        <taxon>Eukaryota</taxon>
        <taxon>Amoebozoa</taxon>
        <taxon>Evosea</taxon>
        <taxon>Eumycetozoa</taxon>
        <taxon>Dictyostelia</taxon>
        <taxon>Dictyosteliales</taxon>
        <taxon>Dictyosteliaceae</taxon>
        <taxon>Dictyostelium</taxon>
    </lineage>
</organism>
<proteinExistence type="inferred from homology"/>
<evidence type="ECO:0000256" key="2">
    <source>
        <dbReference type="ARBA" id="ARBA00019180"/>
    </source>
</evidence>
<comment type="caution">
    <text evidence="4">The sequence shown here is derived from an EMBL/GenBank/DDBJ whole genome shotgun (WGS) entry which is preliminary data.</text>
</comment>
<dbReference type="PANTHER" id="PTHR15069:SF1">
    <property type="entry name" value="PROTEASOME ASSEMBLY CHAPERONE 1"/>
    <property type="match status" value="1"/>
</dbReference>
<sequence length="271" mass="31215">MFAFEIQPVRSRNWEIEEEEDQEVVSIEIPKPIITFNKDKSEFDNNDTPLNIIVSTKGSPSIFVKACFESNQFDDIADISYSDIKSLKTNVSTNSVLNNKCTVYRHKIEKSMIFITVQYDLPSERCFGFAELVLNTFKNVSQVIVLDKLLNSHYLSHDYRHPIPPFTRAIFNSFFKNNYSLTPLESSNIIENLSASFLTICQVRNIPACSVLSLYESHLNLESIQSFMPIVKSIYPQLFNNSLSLKQEDITSQFKLMINALNKRNDKGMYM</sequence>
<dbReference type="Pfam" id="PF16094">
    <property type="entry name" value="PAC1"/>
    <property type="match status" value="1"/>
</dbReference>
<gene>
    <name evidence="4" type="ORF">RB653_004030</name>
</gene>
<evidence type="ECO:0000256" key="1">
    <source>
        <dbReference type="ARBA" id="ARBA00005261"/>
    </source>
</evidence>
<dbReference type="EMBL" id="JAVFKY010000001">
    <property type="protein sequence ID" value="KAK5582445.1"/>
    <property type="molecule type" value="Genomic_DNA"/>
</dbReference>
<evidence type="ECO:0000313" key="5">
    <source>
        <dbReference type="Proteomes" id="UP001344447"/>
    </source>
</evidence>
<dbReference type="GO" id="GO:0005783">
    <property type="term" value="C:endoplasmic reticulum"/>
    <property type="evidence" value="ECO:0007669"/>
    <property type="project" value="InterPro"/>
</dbReference>
<protein>
    <recommendedName>
        <fullName evidence="2">Proteasome assembly chaperone 1</fullName>
    </recommendedName>
</protein>
<reference evidence="4 5" key="1">
    <citation type="submission" date="2023-11" db="EMBL/GenBank/DDBJ databases">
        <title>Dfirmibasis_genome.</title>
        <authorList>
            <person name="Edelbroek B."/>
            <person name="Kjellin J."/>
            <person name="Jerlstrom-Hultqvist J."/>
            <person name="Soderbom F."/>
        </authorList>
    </citation>
    <scope>NUCLEOTIDE SEQUENCE [LARGE SCALE GENOMIC DNA]</scope>
    <source>
        <strain evidence="4 5">TNS-C-14</strain>
    </source>
</reference>
<dbReference type="InterPro" id="IPR016565">
    <property type="entry name" value="Proteasome_assmbl_chp_1"/>
</dbReference>
<keyword evidence="5" id="KW-1185">Reference proteome</keyword>
<dbReference type="Proteomes" id="UP001344447">
    <property type="component" value="Unassembled WGS sequence"/>
</dbReference>
<name>A0AAN7U788_9MYCE</name>
<dbReference type="PANTHER" id="PTHR15069">
    <property type="entry name" value="PROTEASOME ASSEMBLY CHAPERONE 1"/>
    <property type="match status" value="1"/>
</dbReference>
<dbReference type="GO" id="GO:0070628">
    <property type="term" value="F:proteasome binding"/>
    <property type="evidence" value="ECO:0007669"/>
    <property type="project" value="TreeGrafter"/>
</dbReference>
<evidence type="ECO:0000256" key="3">
    <source>
        <dbReference type="ARBA" id="ARBA00023186"/>
    </source>
</evidence>